<dbReference type="AlphaFoldDB" id="A0A6G7GJ78"/>
<reference evidence="15 16" key="1">
    <citation type="submission" date="2020-02" db="EMBL/GenBank/DDBJ databases">
        <title>Newly sequenced genome of strain CSTR1 showed variability in Candidatus Kuenenia stuttgartiensis genomes.</title>
        <authorList>
            <person name="Ding C."/>
            <person name="Adrian L."/>
        </authorList>
    </citation>
    <scope>NUCLEOTIDE SEQUENCE [LARGE SCALE GENOMIC DNA]</scope>
    <source>
        <strain evidence="15 16">CSTR1</strain>
    </source>
</reference>
<dbReference type="PANTHER" id="PTHR42716">
    <property type="entry name" value="L-ASPARTATE OXIDASE"/>
    <property type="match status" value="1"/>
</dbReference>
<evidence type="ECO:0000313" key="16">
    <source>
        <dbReference type="Proteomes" id="UP000501926"/>
    </source>
</evidence>
<evidence type="ECO:0000256" key="1">
    <source>
        <dbReference type="ARBA" id="ARBA00001974"/>
    </source>
</evidence>
<dbReference type="InterPro" id="IPR027477">
    <property type="entry name" value="Succ_DH/fumarate_Rdtase_cat_sf"/>
</dbReference>
<dbReference type="PIRSF" id="PIRSF000171">
    <property type="entry name" value="SDHA_APRA_LASPO"/>
    <property type="match status" value="1"/>
</dbReference>
<dbReference type="EC" id="1.4.3.16" evidence="4 10"/>
<organism evidence="15 16">
    <name type="scientific">Kuenenia stuttgartiensis</name>
    <dbReference type="NCBI Taxonomy" id="174633"/>
    <lineage>
        <taxon>Bacteria</taxon>
        <taxon>Pseudomonadati</taxon>
        <taxon>Planctomycetota</taxon>
        <taxon>Candidatus Brocadiia</taxon>
        <taxon>Candidatus Brocadiales</taxon>
        <taxon>Candidatus Brocadiaceae</taxon>
        <taxon>Candidatus Kuenenia</taxon>
    </lineage>
</organism>
<dbReference type="SUPFAM" id="SSF56425">
    <property type="entry name" value="Succinate dehydrogenase/fumarate reductase flavoprotein, catalytic domain"/>
    <property type="match status" value="1"/>
</dbReference>
<keyword evidence="8 12" id="KW-0560">Oxidoreductase</keyword>
<feature type="domain" description="Fumarate reductase/succinate dehydrogenase flavoprotein-like C-terminal" evidence="14">
    <location>
        <begin position="445"/>
        <end position="533"/>
    </location>
</feature>
<evidence type="ECO:0000256" key="8">
    <source>
        <dbReference type="ARBA" id="ARBA00023002"/>
    </source>
</evidence>
<dbReference type="GO" id="GO:0005737">
    <property type="term" value="C:cytoplasm"/>
    <property type="evidence" value="ECO:0007669"/>
    <property type="project" value="UniProtKB-SubCell"/>
</dbReference>
<evidence type="ECO:0000259" key="13">
    <source>
        <dbReference type="Pfam" id="PF00890"/>
    </source>
</evidence>
<dbReference type="Proteomes" id="UP000501926">
    <property type="component" value="Chromosome"/>
</dbReference>
<dbReference type="InterPro" id="IPR036188">
    <property type="entry name" value="FAD/NAD-bd_sf"/>
</dbReference>
<name>A0A6G7GJ78_KUEST</name>
<dbReference type="GO" id="GO:0034628">
    <property type="term" value="P:'de novo' NAD+ biosynthetic process from L-aspartate"/>
    <property type="evidence" value="ECO:0007669"/>
    <property type="project" value="TreeGrafter"/>
</dbReference>
<dbReference type="UniPathway" id="UPA00253">
    <property type="reaction ID" value="UER00326"/>
</dbReference>
<gene>
    <name evidence="15" type="primary">nadB</name>
    <name evidence="15" type="ORF">KsCSTR_01020</name>
</gene>
<keyword evidence="5 12" id="KW-0285">Flavoprotein</keyword>
<keyword evidence="6 12" id="KW-0662">Pyridine nucleotide biosynthesis</keyword>
<dbReference type="EMBL" id="CP049055">
    <property type="protein sequence ID" value="QII09481.1"/>
    <property type="molecule type" value="Genomic_DNA"/>
</dbReference>
<evidence type="ECO:0000256" key="4">
    <source>
        <dbReference type="ARBA" id="ARBA00012173"/>
    </source>
</evidence>
<dbReference type="RefSeq" id="WP_164994306.1">
    <property type="nucleotide sequence ID" value="NZ_CP049055.1"/>
</dbReference>
<proteinExistence type="inferred from homology"/>
<feature type="domain" description="FAD-dependent oxidoreductase 2 FAD-binding" evidence="13">
    <location>
        <begin position="25"/>
        <end position="395"/>
    </location>
</feature>
<dbReference type="Gene3D" id="3.90.700.10">
    <property type="entry name" value="Succinate dehydrogenase/fumarate reductase flavoprotein, catalytic domain"/>
    <property type="match status" value="1"/>
</dbReference>
<dbReference type="Gene3D" id="1.20.58.100">
    <property type="entry name" value="Fumarate reductase/succinate dehydrogenase flavoprotein-like, C-terminal domain"/>
    <property type="match status" value="1"/>
</dbReference>
<keyword evidence="7 12" id="KW-0274">FAD</keyword>
<dbReference type="PANTHER" id="PTHR42716:SF2">
    <property type="entry name" value="L-ASPARTATE OXIDASE, CHLOROPLASTIC"/>
    <property type="match status" value="1"/>
</dbReference>
<evidence type="ECO:0000259" key="14">
    <source>
        <dbReference type="Pfam" id="PF02910"/>
    </source>
</evidence>
<comment type="pathway">
    <text evidence="2 12">Cofactor biosynthesis; NAD(+) biosynthesis; iminoaspartate from L-aspartate (oxidase route): step 1/1.</text>
</comment>
<evidence type="ECO:0000256" key="11">
    <source>
        <dbReference type="PIRSR" id="PIRSR000171-1"/>
    </source>
</evidence>
<comment type="cofactor">
    <cofactor evidence="1 12">
        <name>FAD</name>
        <dbReference type="ChEBI" id="CHEBI:57692"/>
    </cofactor>
</comment>
<protein>
    <recommendedName>
        <fullName evidence="4 10">L-aspartate oxidase</fullName>
        <ecNumber evidence="4 10">1.4.3.16</ecNumber>
    </recommendedName>
</protein>
<comment type="subcellular location">
    <subcellularLocation>
        <location evidence="12">Cytoplasm</location>
    </subcellularLocation>
</comment>
<evidence type="ECO:0000256" key="12">
    <source>
        <dbReference type="RuleBase" id="RU362049"/>
    </source>
</evidence>
<sequence>MKKRIVPKRYLISFDTRTHSHLFTDILVVGSGVAGLSAAIQASNHSSVLIITKDKIDENNTTYAQGGVAVVLSPGDNISKHKKDTLTAGQGLCNPAIVSKIISEGPKRVQEMIEWGAEFDKENDHLIFTQEGGHGFPRIIRALGDSTGREVENTLIRRIKKNKNIKVFEYTYAIDLITADNFCHGIAVWHPKKGTTLIWAKQTILATGGCGQVYRETTNPGVATGDGLAMAYRAGAALQDMEFVQFHPTTLYIAGAVRFLITETVRGEGGILLNKNGDRFMPKYHEKAELAPRDVVSQSILKEMRETGNTHVSLDIRHIPRKRLFTRFPKIKEICESFGIDISKDLIPVRPSAHYMIGGIKVNRLSMTTVKHLYACGEAACTGMHGANRLGSNSLLEGLVMGNIAGIEACKSAQGIKTNLTPLSMNETPGASKISWLDLEDIGDSLKSLMWRNVGIERNEKRLLQAEEMIDMWCKYVMDKEFSNPEGWELQNMLLVASLIVSSAYKRRESRGVHHRTDYPQTDDIHWKKHLVLKK</sequence>
<evidence type="ECO:0000256" key="10">
    <source>
        <dbReference type="NCBIfam" id="TIGR00551"/>
    </source>
</evidence>
<accession>A0A6G7GJ78</accession>
<dbReference type="InterPro" id="IPR003953">
    <property type="entry name" value="FAD-dep_OxRdtase_2_FAD-bd"/>
</dbReference>
<dbReference type="SUPFAM" id="SSF46977">
    <property type="entry name" value="Succinate dehydrogenase/fumarate reductase flavoprotein C-terminal domain"/>
    <property type="match status" value="1"/>
</dbReference>
<feature type="active site" description="Proton acceptor" evidence="11">
    <location>
        <position position="293"/>
    </location>
</feature>
<evidence type="ECO:0000256" key="2">
    <source>
        <dbReference type="ARBA" id="ARBA00004950"/>
    </source>
</evidence>
<evidence type="ECO:0000256" key="7">
    <source>
        <dbReference type="ARBA" id="ARBA00022827"/>
    </source>
</evidence>
<comment type="function">
    <text evidence="12">Catalyzes the oxidation of L-aspartate to iminoaspartate.</text>
</comment>
<comment type="similarity">
    <text evidence="3 12">Belongs to the FAD-dependent oxidoreductase 2 family. NadB subfamily.</text>
</comment>
<dbReference type="PRINTS" id="PR00411">
    <property type="entry name" value="PNDRDTASEI"/>
</dbReference>
<comment type="catalytic activity">
    <reaction evidence="9">
        <text>L-aspartate + O2 = iminosuccinate + H2O2</text>
        <dbReference type="Rhea" id="RHEA:25876"/>
        <dbReference type="ChEBI" id="CHEBI:15379"/>
        <dbReference type="ChEBI" id="CHEBI:16240"/>
        <dbReference type="ChEBI" id="CHEBI:29991"/>
        <dbReference type="ChEBI" id="CHEBI:77875"/>
        <dbReference type="EC" id="1.4.3.16"/>
    </reaction>
    <physiologicalReaction direction="left-to-right" evidence="9">
        <dbReference type="Rhea" id="RHEA:25877"/>
    </physiologicalReaction>
</comment>
<evidence type="ECO:0000256" key="3">
    <source>
        <dbReference type="ARBA" id="ARBA00008562"/>
    </source>
</evidence>
<dbReference type="InterPro" id="IPR005288">
    <property type="entry name" value="NadB"/>
</dbReference>
<evidence type="ECO:0000256" key="9">
    <source>
        <dbReference type="ARBA" id="ARBA00048305"/>
    </source>
</evidence>
<dbReference type="SUPFAM" id="SSF51905">
    <property type="entry name" value="FAD/NAD(P)-binding domain"/>
    <property type="match status" value="1"/>
</dbReference>
<dbReference type="Pfam" id="PF00890">
    <property type="entry name" value="FAD_binding_2"/>
    <property type="match status" value="1"/>
</dbReference>
<dbReference type="InterPro" id="IPR015939">
    <property type="entry name" value="Fum_Rdtase/Succ_DH_flav-like_C"/>
</dbReference>
<dbReference type="Gene3D" id="3.50.50.60">
    <property type="entry name" value="FAD/NAD(P)-binding domain"/>
    <property type="match status" value="1"/>
</dbReference>
<dbReference type="Pfam" id="PF02910">
    <property type="entry name" value="Succ_DH_flav_C"/>
    <property type="match status" value="1"/>
</dbReference>
<evidence type="ECO:0000313" key="15">
    <source>
        <dbReference type="EMBL" id="QII09481.1"/>
    </source>
</evidence>
<dbReference type="FunFam" id="3.90.700.10:FF:000002">
    <property type="entry name" value="L-aspartate oxidase"/>
    <property type="match status" value="1"/>
</dbReference>
<evidence type="ECO:0000256" key="6">
    <source>
        <dbReference type="ARBA" id="ARBA00022642"/>
    </source>
</evidence>
<dbReference type="PRINTS" id="PR00368">
    <property type="entry name" value="FADPNR"/>
</dbReference>
<dbReference type="NCBIfam" id="TIGR00551">
    <property type="entry name" value="nadB"/>
    <property type="match status" value="1"/>
</dbReference>
<dbReference type="GO" id="GO:0008734">
    <property type="term" value="F:L-aspartate oxidase activity"/>
    <property type="evidence" value="ECO:0007669"/>
    <property type="project" value="UniProtKB-UniRule"/>
</dbReference>
<dbReference type="InterPro" id="IPR037099">
    <property type="entry name" value="Fum_R/Succ_DH_flav-like_C_sf"/>
</dbReference>
<evidence type="ECO:0000256" key="5">
    <source>
        <dbReference type="ARBA" id="ARBA00022630"/>
    </source>
</evidence>